<dbReference type="InterPro" id="IPR001128">
    <property type="entry name" value="Cyt_P450"/>
</dbReference>
<evidence type="ECO:0000256" key="3">
    <source>
        <dbReference type="ARBA" id="ARBA00022723"/>
    </source>
</evidence>
<evidence type="ECO:0000313" key="8">
    <source>
        <dbReference type="Proteomes" id="UP000694888"/>
    </source>
</evidence>
<keyword evidence="7" id="KW-0472">Membrane</keyword>
<protein>
    <submittedName>
        <fullName evidence="9">Cytochrome P450 3A41</fullName>
    </submittedName>
</protein>
<dbReference type="PRINTS" id="PR00463">
    <property type="entry name" value="EP450I"/>
</dbReference>
<accession>A0ABM1ACX7</accession>
<keyword evidence="7" id="KW-1133">Transmembrane helix</keyword>
<evidence type="ECO:0000256" key="4">
    <source>
        <dbReference type="ARBA" id="ARBA00023002"/>
    </source>
</evidence>
<evidence type="ECO:0000256" key="5">
    <source>
        <dbReference type="ARBA" id="ARBA00023004"/>
    </source>
</evidence>
<dbReference type="GeneID" id="101864494"/>
<dbReference type="InterPro" id="IPR050705">
    <property type="entry name" value="Cytochrome_P450_3A"/>
</dbReference>
<evidence type="ECO:0000256" key="7">
    <source>
        <dbReference type="SAM" id="Phobius"/>
    </source>
</evidence>
<dbReference type="Proteomes" id="UP000694888">
    <property type="component" value="Unplaced"/>
</dbReference>
<proteinExistence type="inferred from homology"/>
<evidence type="ECO:0000313" key="9">
    <source>
        <dbReference type="RefSeq" id="XP_012945302.1"/>
    </source>
</evidence>
<dbReference type="RefSeq" id="XP_012945302.1">
    <property type="nucleotide sequence ID" value="XM_013089848.2"/>
</dbReference>
<keyword evidence="5" id="KW-0408">Iron</keyword>
<dbReference type="InterPro" id="IPR002401">
    <property type="entry name" value="Cyt_P450_E_grp-I"/>
</dbReference>
<evidence type="ECO:0000256" key="2">
    <source>
        <dbReference type="ARBA" id="ARBA00022617"/>
    </source>
</evidence>
<dbReference type="InterPro" id="IPR036396">
    <property type="entry name" value="Cyt_P450_sf"/>
</dbReference>
<keyword evidence="7" id="KW-0812">Transmembrane</keyword>
<dbReference type="Pfam" id="PF00067">
    <property type="entry name" value="p450"/>
    <property type="match status" value="1"/>
</dbReference>
<dbReference type="Gene3D" id="1.10.630.10">
    <property type="entry name" value="Cytochrome P450"/>
    <property type="match status" value="1"/>
</dbReference>
<sequence>MSHLEPTYLFPSTDEHWKNIRTTVSPTFNTVRLRRMYGHIESNTRRLLDHLKKKQERNEPVELKEVLSLFTMDVIASTGFGVHTNSLEDPNNQFIKESERIVASIGRIFLISTFLGFLKPVLTFFGIASMPRVSLDFFSRFVDVVIQERKHEGSGAGSKRHDFLQLMMEAGEDKPGQENDNRTEEEATALNNRSRSKPGLSPGDMKGQAIIFTMAGYETVSSAMTFTLFLLAMNPECLHKAQTEVDEVLGGKFPDYDDIQSLKYLDMCLNEAIRMFPPGFLIDRKCNADVEIQGVRIPKGVTVLFPMGPRNCVGMRLALLETKVAVAAILQKFSLVRCQQSKYPVVLEQFRMAAKDGAWVKLESRA</sequence>
<dbReference type="SUPFAM" id="SSF48264">
    <property type="entry name" value="Cytochrome P450"/>
    <property type="match status" value="1"/>
</dbReference>
<name>A0ABM1ACX7_APLCA</name>
<dbReference type="PANTHER" id="PTHR24302:SF15">
    <property type="entry name" value="FATTY-ACID PEROXYGENASE"/>
    <property type="match status" value="1"/>
</dbReference>
<evidence type="ECO:0000256" key="1">
    <source>
        <dbReference type="ARBA" id="ARBA00010617"/>
    </source>
</evidence>
<comment type="similarity">
    <text evidence="1">Belongs to the cytochrome P450 family.</text>
</comment>
<feature type="transmembrane region" description="Helical" evidence="7">
    <location>
        <begin position="209"/>
        <end position="232"/>
    </location>
</feature>
<feature type="compositionally biased region" description="Basic and acidic residues" evidence="6">
    <location>
        <begin position="171"/>
        <end position="185"/>
    </location>
</feature>
<feature type="transmembrane region" description="Helical" evidence="7">
    <location>
        <begin position="108"/>
        <end position="128"/>
    </location>
</feature>
<evidence type="ECO:0000256" key="6">
    <source>
        <dbReference type="SAM" id="MobiDB-lite"/>
    </source>
</evidence>
<keyword evidence="3" id="KW-0479">Metal-binding</keyword>
<organism evidence="8 9">
    <name type="scientific">Aplysia californica</name>
    <name type="common">California sea hare</name>
    <dbReference type="NCBI Taxonomy" id="6500"/>
    <lineage>
        <taxon>Eukaryota</taxon>
        <taxon>Metazoa</taxon>
        <taxon>Spiralia</taxon>
        <taxon>Lophotrochozoa</taxon>
        <taxon>Mollusca</taxon>
        <taxon>Gastropoda</taxon>
        <taxon>Heterobranchia</taxon>
        <taxon>Euthyneura</taxon>
        <taxon>Tectipleura</taxon>
        <taxon>Aplysiida</taxon>
        <taxon>Aplysioidea</taxon>
        <taxon>Aplysiidae</taxon>
        <taxon>Aplysia</taxon>
    </lineage>
</organism>
<reference evidence="9" key="1">
    <citation type="submission" date="2025-08" db="UniProtKB">
        <authorList>
            <consortium name="RefSeq"/>
        </authorList>
    </citation>
    <scope>IDENTIFICATION</scope>
</reference>
<dbReference type="PRINTS" id="PR00385">
    <property type="entry name" value="P450"/>
</dbReference>
<dbReference type="PANTHER" id="PTHR24302">
    <property type="entry name" value="CYTOCHROME P450 FAMILY 3"/>
    <property type="match status" value="1"/>
</dbReference>
<keyword evidence="4" id="KW-0560">Oxidoreductase</keyword>
<keyword evidence="2" id="KW-0349">Heme</keyword>
<gene>
    <name evidence="9" type="primary">LOC101864494</name>
</gene>
<feature type="region of interest" description="Disordered" evidence="6">
    <location>
        <begin position="171"/>
        <end position="202"/>
    </location>
</feature>
<keyword evidence="8" id="KW-1185">Reference proteome</keyword>